<dbReference type="AlphaFoldDB" id="A0A7S1SAX7"/>
<feature type="region of interest" description="Disordered" evidence="1">
    <location>
        <begin position="356"/>
        <end position="379"/>
    </location>
</feature>
<feature type="region of interest" description="Disordered" evidence="1">
    <location>
        <begin position="235"/>
        <end position="279"/>
    </location>
</feature>
<gene>
    <name evidence="2" type="ORF">ACAT0790_LOCUS65970</name>
</gene>
<proteinExistence type="predicted"/>
<feature type="region of interest" description="Disordered" evidence="1">
    <location>
        <begin position="1"/>
        <end position="48"/>
    </location>
</feature>
<evidence type="ECO:0000256" key="1">
    <source>
        <dbReference type="SAM" id="MobiDB-lite"/>
    </source>
</evidence>
<protein>
    <submittedName>
        <fullName evidence="2">Uncharacterized protein</fullName>
    </submittedName>
</protein>
<evidence type="ECO:0000313" key="2">
    <source>
        <dbReference type="EMBL" id="CAD9189196.1"/>
    </source>
</evidence>
<sequence>MAEDMFGGIAGIDEAEASSQPPILEEQGTEADGSATSAEDPEERREDDANDAIGQLLASLVQCTGQAMTLRKGDQPGRAIRLMERAVKMCQGREHSHPALAVEASRARLNLAGLLSSAGRHMEAVDVIKDAQFSLGSILAWVSDCEPGDPGVDAIATEARSLQCAALVAEAIELEPFAGAGGGSPGHSTHDRQPRRGMHEELYHEARSVAKDRLPNSHPMASLAARLSEECAVSARPAALAQPPPDADRGAGAPARGAADKRALGGSGSSGNLVLPAVPPQGIRSTNSAAIMQSMPAMVEVNSEVPPATPMLPGERGEVQPFTDRALSEYGFSEAGGLNGSPVLPVNSDANRSAVTRRSRTSNAAVAGHVRQPKGPTNHDVFTDFLRGAELEKEARLGPLHESMQDDVRKRLSQVHRTTRLQLELLADDDLKEKRYTRTGHRVFMRNLTRDNSCRSDPNLVSEARKLGESPELAQVKKLYRQLYIPPRTPEPVVKVVPKPLPEVDFLKESGATTFKRTRSLFQERDVF</sequence>
<reference evidence="2" key="1">
    <citation type="submission" date="2021-01" db="EMBL/GenBank/DDBJ databases">
        <authorList>
            <person name="Corre E."/>
            <person name="Pelletier E."/>
            <person name="Niang G."/>
            <person name="Scheremetjew M."/>
            <person name="Finn R."/>
            <person name="Kale V."/>
            <person name="Holt S."/>
            <person name="Cochrane G."/>
            <person name="Meng A."/>
            <person name="Brown T."/>
            <person name="Cohen L."/>
        </authorList>
    </citation>
    <scope>NUCLEOTIDE SEQUENCE</scope>
    <source>
        <strain evidence="2">OF101</strain>
    </source>
</reference>
<dbReference type="EMBL" id="HBGE01110630">
    <property type="protein sequence ID" value="CAD9189196.1"/>
    <property type="molecule type" value="Transcribed_RNA"/>
</dbReference>
<accession>A0A7S1SAX7</accession>
<name>A0A7S1SAX7_ALECA</name>
<organism evidence="2">
    <name type="scientific">Alexandrium catenella</name>
    <name type="common">Red tide dinoflagellate</name>
    <name type="synonym">Gonyaulax catenella</name>
    <dbReference type="NCBI Taxonomy" id="2925"/>
    <lineage>
        <taxon>Eukaryota</taxon>
        <taxon>Sar</taxon>
        <taxon>Alveolata</taxon>
        <taxon>Dinophyceae</taxon>
        <taxon>Gonyaulacales</taxon>
        <taxon>Pyrocystaceae</taxon>
        <taxon>Alexandrium</taxon>
    </lineage>
</organism>